<keyword evidence="9" id="KW-1185">Reference proteome</keyword>
<comment type="caution">
    <text evidence="8">The sequence shown here is derived from an EMBL/GenBank/DDBJ whole genome shotgun (WGS) entry which is preliminary data.</text>
</comment>
<dbReference type="OrthoDB" id="9762009at2"/>
<comment type="similarity">
    <text evidence="2">Belongs to the phospholipase D family.</text>
</comment>
<keyword evidence="4" id="KW-0378">Hydrolase</keyword>
<name>A0A369PQQ7_9SPHI</name>
<dbReference type="PANTHER" id="PTHR43856:SF1">
    <property type="entry name" value="MITOCHONDRIAL CARDIOLIPIN HYDROLASE"/>
    <property type="match status" value="1"/>
</dbReference>
<dbReference type="InterPro" id="IPR051406">
    <property type="entry name" value="PLD_domain"/>
</dbReference>
<dbReference type="PANTHER" id="PTHR43856">
    <property type="entry name" value="CARDIOLIPIN HYDROLASE"/>
    <property type="match status" value="1"/>
</dbReference>
<gene>
    <name evidence="8" type="ORF">DU508_20590</name>
</gene>
<evidence type="ECO:0000256" key="2">
    <source>
        <dbReference type="ARBA" id="ARBA00008664"/>
    </source>
</evidence>
<dbReference type="SUPFAM" id="SSF56024">
    <property type="entry name" value="Phospholipase D/nuclease"/>
    <property type="match status" value="1"/>
</dbReference>
<dbReference type="RefSeq" id="WP_056095173.1">
    <property type="nucleotide sequence ID" value="NZ_QPKV01000012.1"/>
</dbReference>
<dbReference type="GO" id="GO:0004630">
    <property type="term" value="F:phospholipase D activity"/>
    <property type="evidence" value="ECO:0007669"/>
    <property type="project" value="UniProtKB-EC"/>
</dbReference>
<evidence type="ECO:0000256" key="6">
    <source>
        <dbReference type="ARBA" id="ARBA00023098"/>
    </source>
</evidence>
<evidence type="ECO:0000313" key="8">
    <source>
        <dbReference type="EMBL" id="RDC54622.1"/>
    </source>
</evidence>
<keyword evidence="6" id="KW-0443">Lipid metabolism</keyword>
<reference evidence="8 9" key="1">
    <citation type="submission" date="2018-07" db="EMBL/GenBank/DDBJ databases">
        <title>Pedobacter sp. nov., isolated from soil.</title>
        <authorList>
            <person name="Zhou L.Y."/>
            <person name="Du Z.J."/>
        </authorList>
    </citation>
    <scope>NUCLEOTIDE SEQUENCE [LARGE SCALE GENOMIC DNA]</scope>
    <source>
        <strain evidence="8 9">JDX94</strain>
    </source>
</reference>
<dbReference type="EMBL" id="QPKV01000012">
    <property type="protein sequence ID" value="RDC54622.1"/>
    <property type="molecule type" value="Genomic_DNA"/>
</dbReference>
<dbReference type="GO" id="GO:0006793">
    <property type="term" value="P:phosphorus metabolic process"/>
    <property type="evidence" value="ECO:0007669"/>
    <property type="project" value="UniProtKB-ARBA"/>
</dbReference>
<dbReference type="CDD" id="cd09174">
    <property type="entry name" value="PLDc_Nuc_like_unchar2"/>
    <property type="match status" value="1"/>
</dbReference>
<dbReference type="GO" id="GO:0016891">
    <property type="term" value="F:RNA endonuclease activity producing 5'-phosphomonoesters, hydrolytic mechanism"/>
    <property type="evidence" value="ECO:0007669"/>
    <property type="project" value="TreeGrafter"/>
</dbReference>
<dbReference type="Pfam" id="PF13091">
    <property type="entry name" value="PLDc_2"/>
    <property type="match status" value="1"/>
</dbReference>
<dbReference type="Proteomes" id="UP000253961">
    <property type="component" value="Unassembled WGS sequence"/>
</dbReference>
<comment type="catalytic activity">
    <reaction evidence="1">
        <text>a 1,2-diacyl-sn-glycero-3-phosphocholine + H2O = a 1,2-diacyl-sn-glycero-3-phosphate + choline + H(+)</text>
        <dbReference type="Rhea" id="RHEA:14445"/>
        <dbReference type="ChEBI" id="CHEBI:15354"/>
        <dbReference type="ChEBI" id="CHEBI:15377"/>
        <dbReference type="ChEBI" id="CHEBI:15378"/>
        <dbReference type="ChEBI" id="CHEBI:57643"/>
        <dbReference type="ChEBI" id="CHEBI:58608"/>
        <dbReference type="EC" id="3.1.4.4"/>
    </reaction>
</comment>
<sequence length="268" mass="30206">MKLSPLTLDRLKTYISGDKESFPKLSGPEILTLFHSVGFKDVYEWGNGGMPNALSRNAYVVEKLKEINGTKEMQALLETVVSKVHFLESGLDLNAAVKTINVVIKEDGYEFVDAGNGGYKISGALIQDPIKIEAYFEENRGIIIDEIRKAKFLIWVAVAWLTDLDLLRELHAKKIAGVNIQIVAMDDDINAKLKSKVLQHFEAYYKLPQGTYKNLMHHKFCIIDLKTVVHGSYNWTVKAQYNKETVTVNHSHEFAAGFAETFIKLKLA</sequence>
<proteinExistence type="inferred from homology"/>
<dbReference type="InterPro" id="IPR025202">
    <property type="entry name" value="PLD-like_dom"/>
</dbReference>
<dbReference type="AlphaFoldDB" id="A0A369PQQ7"/>
<feature type="domain" description="PLD phosphodiesterase" evidence="7">
    <location>
        <begin position="212"/>
        <end position="239"/>
    </location>
</feature>
<evidence type="ECO:0000256" key="3">
    <source>
        <dbReference type="ARBA" id="ARBA00012027"/>
    </source>
</evidence>
<keyword evidence="5" id="KW-0442">Lipid degradation</keyword>
<organism evidence="8 9">
    <name type="scientific">Pedobacter chinensis</name>
    <dbReference type="NCBI Taxonomy" id="2282421"/>
    <lineage>
        <taxon>Bacteria</taxon>
        <taxon>Pseudomonadati</taxon>
        <taxon>Bacteroidota</taxon>
        <taxon>Sphingobacteriia</taxon>
        <taxon>Sphingobacteriales</taxon>
        <taxon>Sphingobacteriaceae</taxon>
        <taxon>Pedobacter</taxon>
    </lineage>
</organism>
<evidence type="ECO:0000256" key="1">
    <source>
        <dbReference type="ARBA" id="ARBA00000798"/>
    </source>
</evidence>
<dbReference type="EC" id="3.1.4.4" evidence="3"/>
<dbReference type="Gene3D" id="3.30.870.10">
    <property type="entry name" value="Endonuclease Chain A"/>
    <property type="match status" value="1"/>
</dbReference>
<dbReference type="GO" id="GO:0016042">
    <property type="term" value="P:lipid catabolic process"/>
    <property type="evidence" value="ECO:0007669"/>
    <property type="project" value="UniProtKB-KW"/>
</dbReference>
<dbReference type="PROSITE" id="PS50035">
    <property type="entry name" value="PLD"/>
    <property type="match status" value="1"/>
</dbReference>
<dbReference type="InterPro" id="IPR001736">
    <property type="entry name" value="PLipase_D/transphosphatidylase"/>
</dbReference>
<protein>
    <recommendedName>
        <fullName evidence="3">phospholipase D</fullName>
        <ecNumber evidence="3">3.1.4.4</ecNumber>
    </recommendedName>
</protein>
<evidence type="ECO:0000256" key="5">
    <source>
        <dbReference type="ARBA" id="ARBA00022963"/>
    </source>
</evidence>
<evidence type="ECO:0000313" key="9">
    <source>
        <dbReference type="Proteomes" id="UP000253961"/>
    </source>
</evidence>
<accession>A0A369PQQ7</accession>
<evidence type="ECO:0000259" key="7">
    <source>
        <dbReference type="PROSITE" id="PS50035"/>
    </source>
</evidence>
<evidence type="ECO:0000256" key="4">
    <source>
        <dbReference type="ARBA" id="ARBA00022801"/>
    </source>
</evidence>